<name>A0ABX7X9J2_9GAMM</name>
<evidence type="ECO:0000256" key="2">
    <source>
        <dbReference type="ARBA" id="ARBA00023002"/>
    </source>
</evidence>
<evidence type="ECO:0000256" key="4">
    <source>
        <dbReference type="ARBA" id="ARBA00023014"/>
    </source>
</evidence>
<dbReference type="Proteomes" id="UP000672027">
    <property type="component" value="Chromosome"/>
</dbReference>
<gene>
    <name evidence="6" type="ORF">J8380_05665</name>
</gene>
<dbReference type="Pfam" id="PF02662">
    <property type="entry name" value="FlpD"/>
    <property type="match status" value="1"/>
</dbReference>
<keyword evidence="4" id="KW-0411">Iron-sulfur</keyword>
<organism evidence="6 7">
    <name type="scientific">Candidatus Thiothrix anitrata</name>
    <dbReference type="NCBI Taxonomy" id="2823902"/>
    <lineage>
        <taxon>Bacteria</taxon>
        <taxon>Pseudomonadati</taxon>
        <taxon>Pseudomonadota</taxon>
        <taxon>Gammaproteobacteria</taxon>
        <taxon>Thiotrichales</taxon>
        <taxon>Thiotrichaceae</taxon>
        <taxon>Thiothrix</taxon>
    </lineage>
</organism>
<reference evidence="6 7" key="1">
    <citation type="submission" date="2021-04" db="EMBL/GenBank/DDBJ databases">
        <title>Genomics, taxonomy and metabolism of representatives of sulfur bacteria of the genus Thiothrix: Thiothrix fructosivorans QT, Thiothrix unzii A1T and three new species, Thiothrix subterranea sp. nov., Thiothrix litoralis sp. nov. and 'Candidatus Thiothrix anitrata' sp. nov.</title>
        <authorList>
            <person name="Ravin N.V."/>
            <person name="Smolyakov D."/>
            <person name="Rudenko T.S."/>
            <person name="Mardanov A.V."/>
            <person name="Beletsky A.V."/>
            <person name="Markov N.D."/>
            <person name="Fomenkov A.I."/>
            <person name="Roberts R.J."/>
            <person name="Karnachuk O.V."/>
            <person name="Novikov A."/>
            <person name="Grabovich M.Y."/>
        </authorList>
    </citation>
    <scope>NUCLEOTIDE SEQUENCE [LARGE SCALE GENOMIC DNA]</scope>
    <source>
        <strain evidence="6 7">A52</strain>
    </source>
</reference>
<protein>
    <submittedName>
        <fullName evidence="6">Hydrogenase iron-sulfur subunit</fullName>
    </submittedName>
</protein>
<evidence type="ECO:0000256" key="3">
    <source>
        <dbReference type="ARBA" id="ARBA00023004"/>
    </source>
</evidence>
<proteinExistence type="predicted"/>
<keyword evidence="2" id="KW-0560">Oxidoreductase</keyword>
<evidence type="ECO:0000259" key="5">
    <source>
        <dbReference type="Pfam" id="PF02662"/>
    </source>
</evidence>
<keyword evidence="3" id="KW-0408">Iron</keyword>
<accession>A0ABX7X9J2</accession>
<evidence type="ECO:0000256" key="1">
    <source>
        <dbReference type="ARBA" id="ARBA00022723"/>
    </source>
</evidence>
<dbReference type="InterPro" id="IPR003813">
    <property type="entry name" value="MvhD/FlpD"/>
</dbReference>
<evidence type="ECO:0000313" key="7">
    <source>
        <dbReference type="Proteomes" id="UP000672027"/>
    </source>
</evidence>
<feature type="domain" description="F420-non-reducing hydrogenase iron-sulfur subunit D" evidence="5">
    <location>
        <begin position="38"/>
        <end position="163"/>
    </location>
</feature>
<evidence type="ECO:0000313" key="6">
    <source>
        <dbReference type="EMBL" id="QTR51887.1"/>
    </source>
</evidence>
<dbReference type="RefSeq" id="WP_210230830.1">
    <property type="nucleotide sequence ID" value="NZ_CP072800.1"/>
</dbReference>
<sequence>MGACPVQVISFKNYSIETVGAQLKAVDVPDEFQEKPRILVLACENDAYPALDMAAMKRNESSAFIRVIPVRCLGSTNTIWIKDALGSGYDGVVMMGCKKGADYQCHFVKGSEMAHVRMAKIGDTLSTMNLESDRVAVHEVAITDIDRAPKLLDEMVEVINRVGLSPFKF</sequence>
<keyword evidence="1" id="KW-0479">Metal-binding</keyword>
<dbReference type="EMBL" id="CP072800">
    <property type="protein sequence ID" value="QTR51887.1"/>
    <property type="molecule type" value="Genomic_DNA"/>
</dbReference>
<keyword evidence="7" id="KW-1185">Reference proteome</keyword>